<accession>A0A2S4PLU0</accession>
<comment type="catalytic activity">
    <reaction evidence="9">
        <text>feruloyl-polysaccharide + H2O = ferulate + polysaccharide.</text>
        <dbReference type="EC" id="3.1.1.73"/>
    </reaction>
</comment>
<reference evidence="10 11" key="1">
    <citation type="submission" date="2017-10" db="EMBL/GenBank/DDBJ databases">
        <title>Development of genomic resources for the powdery mildew, Erysiphe pulchra.</title>
        <authorList>
            <person name="Wadl P.A."/>
            <person name="Mack B.M."/>
            <person name="Moore G."/>
            <person name="Beltz S.B."/>
        </authorList>
    </citation>
    <scope>NUCLEOTIDE SEQUENCE [LARGE SCALE GENOMIC DNA]</scope>
    <source>
        <strain evidence="10">Cflorida</strain>
    </source>
</reference>
<gene>
    <name evidence="10" type="ORF">EPUL_005051</name>
</gene>
<evidence type="ECO:0000256" key="4">
    <source>
        <dbReference type="ARBA" id="ARBA00022651"/>
    </source>
</evidence>
<keyword evidence="8" id="KW-0624">Polysaccharide degradation</keyword>
<keyword evidence="5" id="KW-0732">Signal</keyword>
<comment type="subcellular location">
    <subcellularLocation>
        <location evidence="1">Secreted</location>
    </subcellularLocation>
</comment>
<feature type="non-terminal residue" evidence="10">
    <location>
        <position position="330"/>
    </location>
</feature>
<name>A0A2S4PLU0_9PEZI</name>
<dbReference type="OrthoDB" id="424610at2759"/>
<dbReference type="GO" id="GO:0045493">
    <property type="term" value="P:xylan catabolic process"/>
    <property type="evidence" value="ECO:0007669"/>
    <property type="project" value="UniProtKB-KW"/>
</dbReference>
<evidence type="ECO:0000256" key="7">
    <source>
        <dbReference type="ARBA" id="ARBA00023277"/>
    </source>
</evidence>
<keyword evidence="3" id="KW-0964">Secreted</keyword>
<dbReference type="InterPro" id="IPR029058">
    <property type="entry name" value="AB_hydrolase_fold"/>
</dbReference>
<evidence type="ECO:0000256" key="8">
    <source>
        <dbReference type="ARBA" id="ARBA00023326"/>
    </source>
</evidence>
<dbReference type="PANTHER" id="PTHR38050">
    <property type="match status" value="1"/>
</dbReference>
<dbReference type="STRING" id="225359.A0A2S4PLU0"/>
<proteinExistence type="predicted"/>
<evidence type="ECO:0000313" key="11">
    <source>
        <dbReference type="Proteomes" id="UP000237438"/>
    </source>
</evidence>
<protein>
    <recommendedName>
        <fullName evidence="2">feruloyl esterase</fullName>
        <ecNumber evidence="2">3.1.1.73</ecNumber>
    </recommendedName>
</protein>
<dbReference type="InterPro" id="IPR043595">
    <property type="entry name" value="FaeB/C/D"/>
</dbReference>
<evidence type="ECO:0000256" key="5">
    <source>
        <dbReference type="ARBA" id="ARBA00022729"/>
    </source>
</evidence>
<dbReference type="GO" id="GO:0030600">
    <property type="term" value="F:feruloyl esterase activity"/>
    <property type="evidence" value="ECO:0007669"/>
    <property type="project" value="UniProtKB-EC"/>
</dbReference>
<evidence type="ECO:0000256" key="9">
    <source>
        <dbReference type="ARBA" id="ARBA00034075"/>
    </source>
</evidence>
<keyword evidence="11" id="KW-1185">Reference proteome</keyword>
<keyword evidence="7" id="KW-0119">Carbohydrate metabolism</keyword>
<sequence length="330" mass="36480">MLLHTLLQRRQSSWLELFQQRLLPTSILSTRLHFSLFIPLLFVSIVTSSGTSGCGCNLPVNQSPGGPSVQVPIQQSSSLNRTYLIHIPVTYNKNTATPLIFSFHGRDRNSSYQEKLTGFSRPDWNPNAIVIYPQGINNTWQGDPDSVNINDKEFVSDMITTLSKTYCLDDKRIYAAGKSNGGGFTNLLACDPQLSTQIAAFAPVSAAIYIPGVKSTDCVGTIPQTLNFPCTPGRKNVPILEFHGLQDQVISYRGGPRRSACLISISHWLDEWADMEGYGSATARTSLFDGNVEKLEYAPDTENQGIITEYAINNWDHDWPSTTPTVDSNN</sequence>
<evidence type="ECO:0000256" key="1">
    <source>
        <dbReference type="ARBA" id="ARBA00004613"/>
    </source>
</evidence>
<keyword evidence="4" id="KW-0858">Xylan degradation</keyword>
<dbReference type="SUPFAM" id="SSF53474">
    <property type="entry name" value="alpha/beta-Hydrolases"/>
    <property type="match status" value="1"/>
</dbReference>
<evidence type="ECO:0000256" key="3">
    <source>
        <dbReference type="ARBA" id="ARBA00022525"/>
    </source>
</evidence>
<dbReference type="EMBL" id="PEDP01001991">
    <property type="protein sequence ID" value="POS83009.1"/>
    <property type="molecule type" value="Genomic_DNA"/>
</dbReference>
<keyword evidence="6" id="KW-0378">Hydrolase</keyword>
<dbReference type="Proteomes" id="UP000237438">
    <property type="component" value="Unassembled WGS sequence"/>
</dbReference>
<dbReference type="AlphaFoldDB" id="A0A2S4PLU0"/>
<evidence type="ECO:0000256" key="6">
    <source>
        <dbReference type="ARBA" id="ARBA00022801"/>
    </source>
</evidence>
<dbReference type="PANTHER" id="PTHR38050:SF2">
    <property type="entry name" value="FERULOYL ESTERASE C-RELATED"/>
    <property type="match status" value="1"/>
</dbReference>
<organism evidence="10 11">
    <name type="scientific">Erysiphe pulchra</name>
    <dbReference type="NCBI Taxonomy" id="225359"/>
    <lineage>
        <taxon>Eukaryota</taxon>
        <taxon>Fungi</taxon>
        <taxon>Dikarya</taxon>
        <taxon>Ascomycota</taxon>
        <taxon>Pezizomycotina</taxon>
        <taxon>Leotiomycetes</taxon>
        <taxon>Erysiphales</taxon>
        <taxon>Erysiphaceae</taxon>
        <taxon>Erysiphe</taxon>
    </lineage>
</organism>
<evidence type="ECO:0000256" key="2">
    <source>
        <dbReference type="ARBA" id="ARBA00013091"/>
    </source>
</evidence>
<dbReference type="GO" id="GO:0005576">
    <property type="term" value="C:extracellular region"/>
    <property type="evidence" value="ECO:0007669"/>
    <property type="project" value="UniProtKB-SubCell"/>
</dbReference>
<dbReference type="Gene3D" id="3.40.50.1820">
    <property type="entry name" value="alpha/beta hydrolase"/>
    <property type="match status" value="1"/>
</dbReference>
<comment type="caution">
    <text evidence="10">The sequence shown here is derived from an EMBL/GenBank/DDBJ whole genome shotgun (WGS) entry which is preliminary data.</text>
</comment>
<dbReference type="EC" id="3.1.1.73" evidence="2"/>
<evidence type="ECO:0000313" key="10">
    <source>
        <dbReference type="EMBL" id="POS83009.1"/>
    </source>
</evidence>